<organism evidence="1 2">
    <name type="scientific">Flavobacterium jumunjinense</name>
    <dbReference type="NCBI Taxonomy" id="998845"/>
    <lineage>
        <taxon>Bacteria</taxon>
        <taxon>Pseudomonadati</taxon>
        <taxon>Bacteroidota</taxon>
        <taxon>Flavobacteriia</taxon>
        <taxon>Flavobacteriales</taxon>
        <taxon>Flavobacteriaceae</taxon>
        <taxon>Flavobacterium</taxon>
    </lineage>
</organism>
<dbReference type="EMBL" id="JBHMEY010000060">
    <property type="protein sequence ID" value="MFB9097683.1"/>
    <property type="molecule type" value="Genomic_DNA"/>
</dbReference>
<reference evidence="1 2" key="1">
    <citation type="submission" date="2024-09" db="EMBL/GenBank/DDBJ databases">
        <authorList>
            <person name="Sun Q."/>
            <person name="Mori K."/>
        </authorList>
    </citation>
    <scope>NUCLEOTIDE SEQUENCE [LARGE SCALE GENOMIC DNA]</scope>
    <source>
        <strain evidence="1 2">CECT 7955</strain>
    </source>
</reference>
<protein>
    <recommendedName>
        <fullName evidence="3">CARDB domain-containing protein</fullName>
    </recommendedName>
</protein>
<dbReference type="RefSeq" id="WP_236455216.1">
    <property type="nucleotide sequence ID" value="NZ_CBCSGE010000004.1"/>
</dbReference>
<comment type="caution">
    <text evidence="1">The sequence shown here is derived from an EMBL/GenBank/DDBJ whole genome shotgun (WGS) entry which is preliminary data.</text>
</comment>
<sequence>MNWIKYSVFALFFITLGCSNIVNCLIKIEPNLEEDGFNDGIVSQNYEEYIDVDMLNAGNSNYAINTLEITGDLPIGIEAYYNDMRIYFNGIPTTIGTYNFDVKVIVEYIGDSDNENDDNLCGNTVSGSYTIKIY</sequence>
<dbReference type="PROSITE" id="PS51257">
    <property type="entry name" value="PROKAR_LIPOPROTEIN"/>
    <property type="match status" value="1"/>
</dbReference>
<proteinExistence type="predicted"/>
<evidence type="ECO:0008006" key="3">
    <source>
        <dbReference type="Google" id="ProtNLM"/>
    </source>
</evidence>
<gene>
    <name evidence="1" type="ORF">ACFFVF_14265</name>
</gene>
<keyword evidence="2" id="KW-1185">Reference proteome</keyword>
<accession>A0ABV5GQP4</accession>
<dbReference type="Proteomes" id="UP001589607">
    <property type="component" value="Unassembled WGS sequence"/>
</dbReference>
<name>A0ABV5GQP4_9FLAO</name>
<evidence type="ECO:0000313" key="2">
    <source>
        <dbReference type="Proteomes" id="UP001589607"/>
    </source>
</evidence>
<evidence type="ECO:0000313" key="1">
    <source>
        <dbReference type="EMBL" id="MFB9097683.1"/>
    </source>
</evidence>